<dbReference type="SMART" id="SM00242">
    <property type="entry name" value="MYSc"/>
    <property type="match status" value="1"/>
</dbReference>
<dbReference type="Gene3D" id="1.20.5.4820">
    <property type="match status" value="1"/>
</dbReference>
<dbReference type="FunFam" id="1.10.10.820:FF:000001">
    <property type="entry name" value="Myosin heavy chain"/>
    <property type="match status" value="1"/>
</dbReference>
<dbReference type="Gene3D" id="1.20.58.900">
    <property type="match status" value="1"/>
</dbReference>
<reference evidence="11" key="1">
    <citation type="journal article" date="2015" name="PLoS Genet.">
        <title>Genome Sequence and Transcriptome Analyses of Chrysochromulina tobin: Metabolic Tools for Enhanced Algal Fitness in the Prominent Order Prymnesiales (Haptophyceae).</title>
        <authorList>
            <person name="Hovde B.T."/>
            <person name="Deodato C.R."/>
            <person name="Hunsperger H.M."/>
            <person name="Ryken S.A."/>
            <person name="Yost W."/>
            <person name="Jha R.K."/>
            <person name="Patterson J."/>
            <person name="Monnat R.J. Jr."/>
            <person name="Barlow S.B."/>
            <person name="Starkenburg S.R."/>
            <person name="Cattolico R.A."/>
        </authorList>
    </citation>
    <scope>NUCLEOTIDE SEQUENCE</scope>
    <source>
        <strain evidence="11">CCMP291</strain>
    </source>
</reference>
<feature type="region of interest" description="Disordered" evidence="7">
    <location>
        <begin position="1"/>
        <end position="28"/>
    </location>
</feature>
<dbReference type="AlphaFoldDB" id="A0A0M0K1V9"/>
<dbReference type="InterPro" id="IPR036961">
    <property type="entry name" value="Kinesin_motor_dom_sf"/>
</dbReference>
<dbReference type="GO" id="GO:0005524">
    <property type="term" value="F:ATP binding"/>
    <property type="evidence" value="ECO:0007669"/>
    <property type="project" value="UniProtKB-UniRule"/>
</dbReference>
<evidence type="ECO:0000256" key="2">
    <source>
        <dbReference type="ARBA" id="ARBA00022840"/>
    </source>
</evidence>
<dbReference type="SMART" id="SM00593">
    <property type="entry name" value="RUN"/>
    <property type="match status" value="1"/>
</dbReference>
<dbReference type="GO" id="GO:0030139">
    <property type="term" value="C:endocytic vesicle"/>
    <property type="evidence" value="ECO:0007669"/>
    <property type="project" value="TreeGrafter"/>
</dbReference>
<keyword evidence="1 6" id="KW-0547">Nucleotide-binding</keyword>
<dbReference type="Proteomes" id="UP000037460">
    <property type="component" value="Unassembled WGS sequence"/>
</dbReference>
<sequence length="980" mass="109405">MADRAFRSMSRDGNSQSIIISGESGSGKTESSKIVMKYLAMCGFPSGKGSEEKRASDILTSLSEKVLDCNPILEGFGNAKTVMNHNSSRFGKFTRIHFDKRNWLVGADVVTYLLEKSRTVTQNHEERNYHVFYHLFAGLAPADKAALRLGQPADFGMLKKGLMQVAAINDAERFAELLAAFRTVGMSVMEQQGIFRALASLLHLSNIEFEPTDEDSCHVLDRTPLELAAGFMQAPLTAFEEALISRTMTQPGSSSIYKIPLKVQEARYSRDTLTKALYAVIFDWLVVRINQSLLTVAETRAFIGVLDIFGFEDFVVNSFEQLCINFANEKLQAHFNAQVFKQEQEIYIREAIRWDPIHEPDNQACIAMLAARPPSQPVGLFALLDEQCRLPKCTSKTFTEKLFQTQKEAHARGVLASVPRGKGLMPYEGFVVYHYAGQVMYHSEGFLQKNNNSLHDDLELVLKNAEDPFLQLLNQVMEEEPTHACSGLRASTPLLGGPTEMPLGANRGLGMGKRTAKARFSSVSAHFLVQLSQLTDNLERTSSHFVRCVNPNKVKSPDKFMGGHVLHQLRCSGMMEALRLMHEGFPTRCPYEDLYDRYKDMMPRSIASLDSPSFCEILLMALGLDKADYQLGITKVFFRAGKLAFLDQLTGSEYKELAPDIANKVRVWLVKKRWRRHTIAVVAFLRLKRTLEDLRLLRKLFQTANFMMLMANRPKLSLKRAREIRVGGGKSTWGLLDLLGITTNQSSAAVTAVAAAGERRDGARPRTACAKNAAAVDRSPVTKLPGETLQMLTKAVMALEKHFAKADEPGARLSAEMLGSDRDNKDIAVLVRGQLCTALSRVLLHGFKSFKLIGKYHIWDFVQETSEALVKSGQVIPLLGDAQRSLLAAVSEVNSHEGTANNPNIKFRSFVCFGLNCRALHDWVQVLTLDKETMAKFYEAWAFVNSSADALPQLVETLAPLSGQRYSLSLDYELKSWDLH</sequence>
<dbReference type="PROSITE" id="PS50826">
    <property type="entry name" value="RUN"/>
    <property type="match status" value="1"/>
</dbReference>
<dbReference type="Gene3D" id="1.10.10.820">
    <property type="match status" value="1"/>
</dbReference>
<dbReference type="Gene3D" id="1.20.58.530">
    <property type="match status" value="1"/>
</dbReference>
<dbReference type="PROSITE" id="PS51456">
    <property type="entry name" value="MYOSIN_MOTOR"/>
    <property type="match status" value="1"/>
</dbReference>
<dbReference type="GO" id="GO:0051015">
    <property type="term" value="F:actin filament binding"/>
    <property type="evidence" value="ECO:0007669"/>
    <property type="project" value="TreeGrafter"/>
</dbReference>
<dbReference type="CDD" id="cd00124">
    <property type="entry name" value="MYSc"/>
    <property type="match status" value="1"/>
</dbReference>
<evidence type="ECO:0000256" key="5">
    <source>
        <dbReference type="ARBA" id="ARBA00023203"/>
    </source>
</evidence>
<dbReference type="GO" id="GO:0016459">
    <property type="term" value="C:myosin complex"/>
    <property type="evidence" value="ECO:0007669"/>
    <property type="project" value="UniProtKB-KW"/>
</dbReference>
<dbReference type="GO" id="GO:0030048">
    <property type="term" value="P:actin filament-based movement"/>
    <property type="evidence" value="ECO:0007669"/>
    <property type="project" value="TreeGrafter"/>
</dbReference>
<evidence type="ECO:0000256" key="3">
    <source>
        <dbReference type="ARBA" id="ARBA00023123"/>
    </source>
</evidence>
<feature type="domain" description="RUN" evidence="8">
    <location>
        <begin position="826"/>
        <end position="973"/>
    </location>
</feature>
<dbReference type="InterPro" id="IPR004012">
    <property type="entry name" value="Run_dom"/>
</dbReference>
<proteinExistence type="inferred from homology"/>
<feature type="domain" description="Myosin motor" evidence="9">
    <location>
        <begin position="1"/>
        <end position="651"/>
    </location>
</feature>
<dbReference type="SUPFAM" id="SSF52540">
    <property type="entry name" value="P-loop containing nucleoside triphosphate hydrolases"/>
    <property type="match status" value="1"/>
</dbReference>
<evidence type="ECO:0000259" key="9">
    <source>
        <dbReference type="PROSITE" id="PS51456"/>
    </source>
</evidence>
<feature type="binding site" evidence="6">
    <location>
        <begin position="22"/>
        <end position="29"/>
    </location>
    <ligand>
        <name>ATP</name>
        <dbReference type="ChEBI" id="CHEBI:30616"/>
    </ligand>
</feature>
<keyword evidence="2 6" id="KW-0067">ATP-binding</keyword>
<keyword evidence="11" id="KW-1185">Reference proteome</keyword>
<dbReference type="Pfam" id="PF00063">
    <property type="entry name" value="Myosin_head"/>
    <property type="match status" value="1"/>
</dbReference>
<comment type="similarity">
    <text evidence="6">Belongs to the TRAFAC class myosin-kinesin ATPase superfamily. Myosin family.</text>
</comment>
<evidence type="ECO:0000256" key="7">
    <source>
        <dbReference type="SAM" id="MobiDB-lite"/>
    </source>
</evidence>
<name>A0A0M0K1V9_9EUKA</name>
<dbReference type="SUPFAM" id="SSF140741">
    <property type="entry name" value="RUN domain-like"/>
    <property type="match status" value="1"/>
</dbReference>
<comment type="caution">
    <text evidence="10">The sequence shown here is derived from an EMBL/GenBank/DDBJ whole genome shotgun (WGS) entry which is preliminary data.</text>
</comment>
<dbReference type="PRINTS" id="PR00193">
    <property type="entry name" value="MYOSINHEAVY"/>
</dbReference>
<evidence type="ECO:0000313" key="11">
    <source>
        <dbReference type="Proteomes" id="UP000037460"/>
    </source>
</evidence>
<keyword evidence="4 6" id="KW-0505">Motor protein</keyword>
<dbReference type="EMBL" id="JWZX01001664">
    <property type="protein sequence ID" value="KOO32866.1"/>
    <property type="molecule type" value="Genomic_DNA"/>
</dbReference>
<dbReference type="GO" id="GO:0005886">
    <property type="term" value="C:plasma membrane"/>
    <property type="evidence" value="ECO:0007669"/>
    <property type="project" value="TreeGrafter"/>
</dbReference>
<dbReference type="GO" id="GO:0007015">
    <property type="term" value="P:actin filament organization"/>
    <property type="evidence" value="ECO:0007669"/>
    <property type="project" value="TreeGrafter"/>
</dbReference>
<feature type="compositionally biased region" description="Basic and acidic residues" evidence="7">
    <location>
        <begin position="1"/>
        <end position="10"/>
    </location>
</feature>
<dbReference type="InterPro" id="IPR001609">
    <property type="entry name" value="Myosin_head_motor_dom-like"/>
</dbReference>
<dbReference type="OrthoDB" id="6108017at2759"/>
<organism evidence="10 11">
    <name type="scientific">Chrysochromulina tobinii</name>
    <dbReference type="NCBI Taxonomy" id="1460289"/>
    <lineage>
        <taxon>Eukaryota</taxon>
        <taxon>Haptista</taxon>
        <taxon>Haptophyta</taxon>
        <taxon>Prymnesiophyceae</taxon>
        <taxon>Prymnesiales</taxon>
        <taxon>Chrysochromulinaceae</taxon>
        <taxon>Chrysochromulina</taxon>
    </lineage>
</organism>
<accession>A0A0M0K1V9</accession>
<gene>
    <name evidence="10" type="ORF">Ctob_013898</name>
</gene>
<dbReference type="Pfam" id="PF02759">
    <property type="entry name" value="RUN"/>
    <property type="match status" value="1"/>
</dbReference>
<evidence type="ECO:0000313" key="10">
    <source>
        <dbReference type="EMBL" id="KOO32866.1"/>
    </source>
</evidence>
<dbReference type="InterPro" id="IPR027417">
    <property type="entry name" value="P-loop_NTPase"/>
</dbReference>
<dbReference type="Gene3D" id="1.20.120.720">
    <property type="entry name" value="Myosin VI head, motor domain, U50 subdomain"/>
    <property type="match status" value="1"/>
</dbReference>
<evidence type="ECO:0000256" key="4">
    <source>
        <dbReference type="ARBA" id="ARBA00023175"/>
    </source>
</evidence>
<evidence type="ECO:0000259" key="8">
    <source>
        <dbReference type="PROSITE" id="PS50826"/>
    </source>
</evidence>
<dbReference type="InterPro" id="IPR037213">
    <property type="entry name" value="Run_dom_sf"/>
</dbReference>
<dbReference type="Gene3D" id="3.40.850.10">
    <property type="entry name" value="Kinesin motor domain"/>
    <property type="match status" value="1"/>
</dbReference>
<evidence type="ECO:0000256" key="1">
    <source>
        <dbReference type="ARBA" id="ARBA00022741"/>
    </source>
</evidence>
<dbReference type="GO" id="GO:0000146">
    <property type="term" value="F:microfilament motor activity"/>
    <property type="evidence" value="ECO:0007669"/>
    <property type="project" value="TreeGrafter"/>
</dbReference>
<keyword evidence="5 6" id="KW-0009">Actin-binding</keyword>
<dbReference type="PANTHER" id="PTHR13140">
    <property type="entry name" value="MYOSIN"/>
    <property type="match status" value="1"/>
</dbReference>
<evidence type="ECO:0000256" key="6">
    <source>
        <dbReference type="PROSITE-ProRule" id="PRU00782"/>
    </source>
</evidence>
<feature type="compositionally biased region" description="Low complexity" evidence="7">
    <location>
        <begin position="13"/>
        <end position="28"/>
    </location>
</feature>
<feature type="region of interest" description="Actin-binding" evidence="6">
    <location>
        <begin position="531"/>
        <end position="553"/>
    </location>
</feature>
<dbReference type="CDD" id="cd17671">
    <property type="entry name" value="RUN"/>
    <property type="match status" value="1"/>
</dbReference>
<dbReference type="PANTHER" id="PTHR13140:SF745">
    <property type="entry name" value="UNCONVENTIONAL MYOSIN-VI"/>
    <property type="match status" value="1"/>
</dbReference>
<protein>
    <submittedName>
        <fullName evidence="10">Myo6 protein</fullName>
    </submittedName>
</protein>
<keyword evidence="3 6" id="KW-0518">Myosin</keyword>